<dbReference type="EMBL" id="BBMS01000014">
    <property type="protein sequence ID" value="GAL25984.1"/>
    <property type="molecule type" value="Genomic_DNA"/>
</dbReference>
<proteinExistence type="predicted"/>
<evidence type="ECO:0000313" key="3">
    <source>
        <dbReference type="Proteomes" id="UP000029223"/>
    </source>
</evidence>
<dbReference type="InterPro" id="IPR053713">
    <property type="entry name" value="Bact_OM_Channel_sf"/>
</dbReference>
<evidence type="ECO:0000313" key="2">
    <source>
        <dbReference type="EMBL" id="GAL25984.1"/>
    </source>
</evidence>
<sequence length="199" mass="21637">MFTADTGVAAGYATEGDNDEARIKAFTGHSFGNFTIRGGAEYRHGFKGFVSGGNVTGDGFGNQFPDNGLEHHEVPNNGLDHHSVPDIGCDAQSAECNPRPEPEMAMLNAGNYNIDVHRDNSRIVKLNVGADYNIADQVTLSYDYDYYKQLGDFYAADDAQAHTFKATYTGFDSAQPYVKHAVDGDFDDNFTTVGIAIPF</sequence>
<protein>
    <recommendedName>
        <fullName evidence="4">Outer membrane protein</fullName>
    </recommendedName>
</protein>
<comment type="caution">
    <text evidence="2">The sequence shown here is derived from an EMBL/GenBank/DDBJ whole genome shotgun (WGS) entry which is preliminary data.</text>
</comment>
<evidence type="ECO:0000256" key="1">
    <source>
        <dbReference type="ARBA" id="ARBA00022729"/>
    </source>
</evidence>
<keyword evidence="3" id="KW-1185">Reference proteome</keyword>
<accession>A0ABQ0JB55</accession>
<dbReference type="Gene3D" id="2.40.160.40">
    <property type="entry name" value="monomeric porin ompg"/>
    <property type="match status" value="1"/>
</dbReference>
<organism evidence="2 3">
    <name type="scientific">Vibrio variabilis</name>
    <dbReference type="NCBI Taxonomy" id="990271"/>
    <lineage>
        <taxon>Bacteria</taxon>
        <taxon>Pseudomonadati</taxon>
        <taxon>Pseudomonadota</taxon>
        <taxon>Gammaproteobacteria</taxon>
        <taxon>Vibrionales</taxon>
        <taxon>Vibrionaceae</taxon>
        <taxon>Vibrio</taxon>
    </lineage>
</organism>
<reference evidence="3" key="1">
    <citation type="submission" date="2014-09" db="EMBL/GenBank/DDBJ databases">
        <title>Vibrio variabilis JCM 19239. (C206) whole genome shotgun sequence.</title>
        <authorList>
            <person name="Sawabe T."/>
            <person name="Meirelles P."/>
            <person name="Nakanishi M."/>
            <person name="Sayaka M."/>
            <person name="Hattori M."/>
            <person name="Ohkuma M."/>
        </authorList>
    </citation>
    <scope>NUCLEOTIDE SEQUENCE [LARGE SCALE GENOMIC DNA]</scope>
    <source>
        <strain evidence="3">JCM 19239</strain>
    </source>
</reference>
<keyword evidence="1" id="KW-0732">Signal</keyword>
<reference evidence="3" key="2">
    <citation type="submission" date="2014-09" db="EMBL/GenBank/DDBJ databases">
        <authorList>
            <consortium name="NBRP consortium"/>
            <person name="Sawabe T."/>
            <person name="Meirelles P."/>
            <person name="Nakanishi M."/>
            <person name="Sayaka M."/>
            <person name="Hattori M."/>
            <person name="Ohkuma M."/>
        </authorList>
    </citation>
    <scope>NUCLEOTIDE SEQUENCE [LARGE SCALE GENOMIC DNA]</scope>
    <source>
        <strain evidence="3">JCM 19239</strain>
    </source>
</reference>
<evidence type="ECO:0008006" key="4">
    <source>
        <dbReference type="Google" id="ProtNLM"/>
    </source>
</evidence>
<name>A0ABQ0JB55_9VIBR</name>
<gene>
    <name evidence="2" type="ORF">JCM19239_2315</name>
</gene>
<dbReference type="Proteomes" id="UP000029223">
    <property type="component" value="Unassembled WGS sequence"/>
</dbReference>